<keyword evidence="2" id="KW-1185">Reference proteome</keyword>
<evidence type="ECO:0000313" key="3">
    <source>
        <dbReference type="RefSeq" id="XP_018016655.2"/>
    </source>
</evidence>
<dbReference type="AlphaFoldDB" id="A0A8B7NSH6"/>
<evidence type="ECO:0000256" key="1">
    <source>
        <dbReference type="SAM" id="MobiDB-lite"/>
    </source>
</evidence>
<dbReference type="RefSeq" id="XP_018016655.2">
    <property type="nucleotide sequence ID" value="XM_018161166.2"/>
</dbReference>
<dbReference type="GeneID" id="108673352"/>
<feature type="region of interest" description="Disordered" evidence="1">
    <location>
        <begin position="189"/>
        <end position="212"/>
    </location>
</feature>
<accession>A0A8B7NSH6</accession>
<sequence length="348" mass="38759">MYPSGSDCSSSYTDQPGQSYSTAMECSHCPTANPMSEGSWVGLDVVSSTLPRGWDDRTFMVECNIPGQETIPLSDTIVQDPDCQACSESQTSTLIHQRVTPPSHWSEMKFMRTHEPQWSPCCLPDARCGRQQCLEDSLSFVEREPVCCEMTPPPLQSDINSLVCPEFPTNCQLTTLADQDSEILPEVRNNRRGSTPLPLTFIPPPPTSSSTASNRCNSPSCLIMFHRHQCLHSRNRCTSPDHLCSSKSKLDALPSLPATLPHSFSYSHQKLHDHNLLERSSMSQDSSHSITCSNTHLSSNTYFSQNTDTRLSKSLEDLPRDIQDHILKCKCPCNHMGYGNISVSNILY</sequence>
<dbReference type="Proteomes" id="UP000694843">
    <property type="component" value="Unplaced"/>
</dbReference>
<dbReference type="KEGG" id="hazt:108673352"/>
<protein>
    <submittedName>
        <fullName evidence="3">Uncharacterized protein LOC108673352</fullName>
    </submittedName>
</protein>
<dbReference type="OrthoDB" id="6370270at2759"/>
<reference evidence="3" key="1">
    <citation type="submission" date="2025-08" db="UniProtKB">
        <authorList>
            <consortium name="RefSeq"/>
        </authorList>
    </citation>
    <scope>IDENTIFICATION</scope>
    <source>
        <tissue evidence="3">Whole organism</tissue>
    </source>
</reference>
<evidence type="ECO:0000313" key="2">
    <source>
        <dbReference type="Proteomes" id="UP000694843"/>
    </source>
</evidence>
<name>A0A8B7NSH6_HYAAZ</name>
<proteinExistence type="predicted"/>
<gene>
    <name evidence="3" type="primary">LOC108673352</name>
</gene>
<organism evidence="2 3">
    <name type="scientific">Hyalella azteca</name>
    <name type="common">Amphipod</name>
    <dbReference type="NCBI Taxonomy" id="294128"/>
    <lineage>
        <taxon>Eukaryota</taxon>
        <taxon>Metazoa</taxon>
        <taxon>Ecdysozoa</taxon>
        <taxon>Arthropoda</taxon>
        <taxon>Crustacea</taxon>
        <taxon>Multicrustacea</taxon>
        <taxon>Malacostraca</taxon>
        <taxon>Eumalacostraca</taxon>
        <taxon>Peracarida</taxon>
        <taxon>Amphipoda</taxon>
        <taxon>Senticaudata</taxon>
        <taxon>Talitrida</taxon>
        <taxon>Talitroidea</taxon>
        <taxon>Hyalellidae</taxon>
        <taxon>Hyalella</taxon>
    </lineage>
</organism>